<dbReference type="RefSeq" id="WP_309800469.1">
    <property type="nucleotide sequence ID" value="NZ_BAAAHY010000006.1"/>
</dbReference>
<organism evidence="3 4">
    <name type="scientific">Arthrobacter russicus</name>
    <dbReference type="NCBI Taxonomy" id="172040"/>
    <lineage>
        <taxon>Bacteria</taxon>
        <taxon>Bacillati</taxon>
        <taxon>Actinomycetota</taxon>
        <taxon>Actinomycetes</taxon>
        <taxon>Micrococcales</taxon>
        <taxon>Micrococcaceae</taxon>
        <taxon>Arthrobacter</taxon>
    </lineage>
</organism>
<accession>A0ABU1JEV9</accession>
<evidence type="ECO:0000256" key="1">
    <source>
        <dbReference type="SAM" id="Phobius"/>
    </source>
</evidence>
<evidence type="ECO:0000313" key="3">
    <source>
        <dbReference type="EMBL" id="MDR6270983.1"/>
    </source>
</evidence>
<keyword evidence="4" id="KW-1185">Reference proteome</keyword>
<keyword evidence="1" id="KW-0812">Transmembrane</keyword>
<proteinExistence type="predicted"/>
<dbReference type="Pfam" id="PF09851">
    <property type="entry name" value="SHOCT"/>
    <property type="match status" value="1"/>
</dbReference>
<protein>
    <submittedName>
        <fullName evidence="3">Membrane protein</fullName>
    </submittedName>
</protein>
<evidence type="ECO:0000259" key="2">
    <source>
        <dbReference type="Pfam" id="PF09851"/>
    </source>
</evidence>
<dbReference type="InterPro" id="IPR036259">
    <property type="entry name" value="MFS_trans_sf"/>
</dbReference>
<comment type="caution">
    <text evidence="3">The sequence shown here is derived from an EMBL/GenBank/DDBJ whole genome shotgun (WGS) entry which is preliminary data.</text>
</comment>
<feature type="transmembrane region" description="Helical" evidence="1">
    <location>
        <begin position="12"/>
        <end position="32"/>
    </location>
</feature>
<name>A0ABU1JEV9_9MICC</name>
<sequence length="81" mass="8958">MMWGYGYNGWGWMWLVGAVVLVCVVVLVVVLVRNSMAPSRGREAVTTGSPTARHILDERYARGELTAEEYREMLKNLGGGA</sequence>
<reference evidence="3 4" key="1">
    <citation type="submission" date="2023-07" db="EMBL/GenBank/DDBJ databases">
        <title>Sequencing the genomes of 1000 actinobacteria strains.</title>
        <authorList>
            <person name="Klenk H.-P."/>
        </authorList>
    </citation>
    <scope>NUCLEOTIDE SEQUENCE [LARGE SCALE GENOMIC DNA]</scope>
    <source>
        <strain evidence="3 4">DSM 14555</strain>
    </source>
</reference>
<evidence type="ECO:0000313" key="4">
    <source>
        <dbReference type="Proteomes" id="UP001185069"/>
    </source>
</evidence>
<dbReference type="Proteomes" id="UP001185069">
    <property type="component" value="Unassembled WGS sequence"/>
</dbReference>
<feature type="domain" description="SHOCT" evidence="2">
    <location>
        <begin position="55"/>
        <end position="76"/>
    </location>
</feature>
<dbReference type="EMBL" id="JAVDQF010000001">
    <property type="protein sequence ID" value="MDR6270983.1"/>
    <property type="molecule type" value="Genomic_DNA"/>
</dbReference>
<dbReference type="SUPFAM" id="SSF103473">
    <property type="entry name" value="MFS general substrate transporter"/>
    <property type="match status" value="1"/>
</dbReference>
<keyword evidence="1" id="KW-0472">Membrane</keyword>
<keyword evidence="1" id="KW-1133">Transmembrane helix</keyword>
<gene>
    <name evidence="3" type="ORF">JOE69_003221</name>
</gene>
<dbReference type="InterPro" id="IPR018649">
    <property type="entry name" value="SHOCT"/>
</dbReference>